<gene>
    <name evidence="2" type="ORF">SDC9_58189</name>
</gene>
<reference evidence="2" key="1">
    <citation type="submission" date="2019-08" db="EMBL/GenBank/DDBJ databases">
        <authorList>
            <person name="Kucharzyk K."/>
            <person name="Murdoch R.W."/>
            <person name="Higgins S."/>
            <person name="Loffler F."/>
        </authorList>
    </citation>
    <scope>NUCLEOTIDE SEQUENCE</scope>
</reference>
<feature type="compositionally biased region" description="Basic and acidic residues" evidence="1">
    <location>
        <begin position="184"/>
        <end position="196"/>
    </location>
</feature>
<sequence>MLSDLEPRAHKAFRSPLHRSLYVVEYASGSPVAVLFPDGVEYLLVFAEYLVEAELLPPEDEGCARRLVGLGDRFVDAAEKLVSGRRHDLGMEDPVPLGKERFHVFPAGLDDGPHLSDGLPDLPQVLGSAVFRHDSCGFRLDHHADLKDLQHHGRRPVTRKDELRQFVPGHEDSLPVPYFQQPEGFEHGDGLSEKGPSDAQGCGHVPF</sequence>
<protein>
    <submittedName>
        <fullName evidence="2">Uncharacterized protein</fullName>
    </submittedName>
</protein>
<name>A0A644X7Q0_9ZZZZ</name>
<organism evidence="2">
    <name type="scientific">bioreactor metagenome</name>
    <dbReference type="NCBI Taxonomy" id="1076179"/>
    <lineage>
        <taxon>unclassified sequences</taxon>
        <taxon>metagenomes</taxon>
        <taxon>ecological metagenomes</taxon>
    </lineage>
</organism>
<evidence type="ECO:0000313" key="2">
    <source>
        <dbReference type="EMBL" id="MPM11838.1"/>
    </source>
</evidence>
<accession>A0A644X7Q0</accession>
<evidence type="ECO:0000256" key="1">
    <source>
        <dbReference type="SAM" id="MobiDB-lite"/>
    </source>
</evidence>
<proteinExistence type="predicted"/>
<dbReference type="EMBL" id="VSSQ01001887">
    <property type="protein sequence ID" value="MPM11838.1"/>
    <property type="molecule type" value="Genomic_DNA"/>
</dbReference>
<feature type="region of interest" description="Disordered" evidence="1">
    <location>
        <begin position="180"/>
        <end position="207"/>
    </location>
</feature>
<dbReference type="AlphaFoldDB" id="A0A644X7Q0"/>
<comment type="caution">
    <text evidence="2">The sequence shown here is derived from an EMBL/GenBank/DDBJ whole genome shotgun (WGS) entry which is preliminary data.</text>
</comment>